<evidence type="ECO:0000256" key="2">
    <source>
        <dbReference type="PROSITE-ProRule" id="PRU00703"/>
    </source>
</evidence>
<dbReference type="InterPro" id="IPR036890">
    <property type="entry name" value="HATPase_C_sf"/>
</dbReference>
<dbReference type="Pfam" id="PF02518">
    <property type="entry name" value="HATPase_c"/>
    <property type="match status" value="1"/>
</dbReference>
<dbReference type="RefSeq" id="WP_190435764.1">
    <property type="nucleotide sequence ID" value="NZ_JAMPKM010000005.1"/>
</dbReference>
<reference evidence="6 7" key="1">
    <citation type="submission" date="2022-04" db="EMBL/GenBank/DDBJ databases">
        <title>Positive selection, recombination, and allopatry shape intraspecific diversity of widespread and dominant cyanobacteria.</title>
        <authorList>
            <person name="Wei J."/>
            <person name="Shu W."/>
            <person name="Hu C."/>
        </authorList>
    </citation>
    <scope>NUCLEOTIDE SEQUENCE [LARGE SCALE GENOMIC DNA]</scope>
    <source>
        <strain evidence="6 7">GB2-A4</strain>
    </source>
</reference>
<dbReference type="SMART" id="SM00116">
    <property type="entry name" value="CBS"/>
    <property type="match status" value="4"/>
</dbReference>
<dbReference type="InterPro" id="IPR003018">
    <property type="entry name" value="GAF"/>
</dbReference>
<feature type="domain" description="CBS" evidence="5">
    <location>
        <begin position="102"/>
        <end position="162"/>
    </location>
</feature>
<dbReference type="Pfam" id="PF00571">
    <property type="entry name" value="CBS"/>
    <property type="match status" value="2"/>
</dbReference>
<dbReference type="SMART" id="SM00065">
    <property type="entry name" value="GAF"/>
    <property type="match status" value="1"/>
</dbReference>
<organism evidence="6 7">
    <name type="scientific">Trichocoleus desertorum GB2-A4</name>
    <dbReference type="NCBI Taxonomy" id="2933944"/>
    <lineage>
        <taxon>Bacteria</taxon>
        <taxon>Bacillati</taxon>
        <taxon>Cyanobacteriota</taxon>
        <taxon>Cyanophyceae</taxon>
        <taxon>Leptolyngbyales</taxon>
        <taxon>Trichocoleusaceae</taxon>
        <taxon>Trichocoleus</taxon>
    </lineage>
</organism>
<keyword evidence="2" id="KW-0129">CBS domain</keyword>
<dbReference type="Gene3D" id="3.30.565.10">
    <property type="entry name" value="Histidine kinase-like ATPase, C-terminal domain"/>
    <property type="match status" value="1"/>
</dbReference>
<feature type="domain" description="Phytochrome chromophore attachment site" evidence="4">
    <location>
        <begin position="356"/>
        <end position="492"/>
    </location>
</feature>
<protein>
    <submittedName>
        <fullName evidence="6">GAF domain-containing protein</fullName>
    </submittedName>
</protein>
<comment type="caution">
    <text evidence="6">The sequence shown here is derived from an EMBL/GenBank/DDBJ whole genome shotgun (WGS) entry which is preliminary data.</text>
</comment>
<feature type="domain" description="CBS" evidence="5">
    <location>
        <begin position="17"/>
        <end position="95"/>
    </location>
</feature>
<feature type="coiled-coil region" evidence="3">
    <location>
        <begin position="291"/>
        <end position="318"/>
    </location>
</feature>
<dbReference type="PANTHER" id="PTHR43065">
    <property type="entry name" value="SENSOR HISTIDINE KINASE"/>
    <property type="match status" value="1"/>
</dbReference>
<dbReference type="PROSITE" id="PS50046">
    <property type="entry name" value="PHYTOCHROME_2"/>
    <property type="match status" value="1"/>
</dbReference>
<dbReference type="InterPro" id="IPR046342">
    <property type="entry name" value="CBS_dom_sf"/>
</dbReference>
<evidence type="ECO:0000259" key="4">
    <source>
        <dbReference type="PROSITE" id="PS50046"/>
    </source>
</evidence>
<keyword evidence="3" id="KW-0175">Coiled coil</keyword>
<evidence type="ECO:0000256" key="1">
    <source>
        <dbReference type="ARBA" id="ARBA00006402"/>
    </source>
</evidence>
<proteinExistence type="inferred from homology"/>
<accession>A0ABV0J716</accession>
<dbReference type="CDD" id="cd04620">
    <property type="entry name" value="CBS_two-component_sensor_histidine_kinase_repeat1"/>
    <property type="match status" value="1"/>
</dbReference>
<sequence length="733" mass="81863">MQAQDPLTSPLALETAIDRRPLTASPDTSVAEVIAMMSKAQSSCVLPSLELSRNIVLMGEARASAILVVEGSQLLGVFSEREAIQAITTNQNLAETRVDQVMQQPAIALTQTEHQDVFTALALLRQHQIQHLPVVDPQGQWVGLVTPASIRNVLQLDELLKSKPLVELAAAPAVQAPVTTTLLDLAQLMLAHRVDYVVLSAATPTHEVPTPVGIILERHIIQLWALGLDLSRIPTQEVMSAALPCFPASESVLVAYWEMQQQRVQRLGVSGEVGELLSVISPTSFLYSLDLDEMCSAVAQLQRSIEDFEVEKNQRTQNWHTDLETQLLENPAELLEQLQCSQILTAMALHIRESLNLNEILQTAVNEVRRFLQTDRVIIYRFNPDMSGTVVVESVAEGWRPALNSNIRDTCFGQNYAQAYKKGRTQVTEDIYRAGLTQCHIDILVLYDIRASLVVPILQGEHLWGLLCAYHCAGPRRWRQFEVELLKQLATHMAIAIQQSELYHQVQNELAERKRAEEQLKLSLKEKEVLLKEIHHRVKNNLQVISSVLRLQSDYVKDDKILALFNDSQNRIRSMALIHEKLYQSSNLLKINFDEYIRDLTENLIRSYVAFASTVTLTTNAIGVWLNIDTAIPCGLIINELVSNALKHAFSGSNPDNEIQISITSGNDNQFTLIVRDNGIGFPEDIDFRNTESLGLELVCVFTEQLDGAIALDRSNGTAFVITFSEIGNIGRT</sequence>
<dbReference type="InterPro" id="IPR016132">
    <property type="entry name" value="Phyto_chromo_attachment"/>
</dbReference>
<dbReference type="SUPFAM" id="SSF55781">
    <property type="entry name" value="GAF domain-like"/>
    <property type="match status" value="1"/>
</dbReference>
<evidence type="ECO:0000313" key="7">
    <source>
        <dbReference type="Proteomes" id="UP001464891"/>
    </source>
</evidence>
<dbReference type="InterPro" id="IPR011495">
    <property type="entry name" value="Sig_transdc_His_kin_sub2_dim/P"/>
</dbReference>
<gene>
    <name evidence="6" type="ORF">NC998_10745</name>
</gene>
<evidence type="ECO:0000256" key="3">
    <source>
        <dbReference type="SAM" id="Coils"/>
    </source>
</evidence>
<dbReference type="Pfam" id="PF07568">
    <property type="entry name" value="HisKA_2"/>
    <property type="match status" value="1"/>
</dbReference>
<dbReference type="SUPFAM" id="SSF54631">
    <property type="entry name" value="CBS-domain pair"/>
    <property type="match status" value="2"/>
</dbReference>
<dbReference type="SUPFAM" id="SSF55874">
    <property type="entry name" value="ATPase domain of HSP90 chaperone/DNA topoisomerase II/histidine kinase"/>
    <property type="match status" value="1"/>
</dbReference>
<name>A0ABV0J716_9CYAN</name>
<evidence type="ECO:0000259" key="5">
    <source>
        <dbReference type="PROSITE" id="PS51371"/>
    </source>
</evidence>
<comment type="similarity">
    <text evidence="1">In the N-terminal section; belongs to the phytochrome family.</text>
</comment>
<dbReference type="PANTHER" id="PTHR43065:SF23">
    <property type="entry name" value="SENSOR HISTIDINE KINASE PDTAS"/>
    <property type="match status" value="1"/>
</dbReference>
<dbReference type="EMBL" id="JAMPKM010000005">
    <property type="protein sequence ID" value="MEP0817574.1"/>
    <property type="molecule type" value="Genomic_DNA"/>
</dbReference>
<dbReference type="Gene3D" id="3.30.450.40">
    <property type="match status" value="1"/>
</dbReference>
<dbReference type="InterPro" id="IPR029016">
    <property type="entry name" value="GAF-like_dom_sf"/>
</dbReference>
<dbReference type="Gene3D" id="3.10.580.10">
    <property type="entry name" value="CBS-domain"/>
    <property type="match status" value="2"/>
</dbReference>
<dbReference type="PROSITE" id="PS51371">
    <property type="entry name" value="CBS"/>
    <property type="match status" value="2"/>
</dbReference>
<evidence type="ECO:0000313" key="6">
    <source>
        <dbReference type="EMBL" id="MEP0817574.1"/>
    </source>
</evidence>
<feature type="coiled-coil region" evidence="3">
    <location>
        <begin position="499"/>
        <end position="533"/>
    </location>
</feature>
<dbReference type="Pfam" id="PF01590">
    <property type="entry name" value="GAF"/>
    <property type="match status" value="1"/>
</dbReference>
<keyword evidence="7" id="KW-1185">Reference proteome</keyword>
<dbReference type="Proteomes" id="UP001464891">
    <property type="component" value="Unassembled WGS sequence"/>
</dbReference>
<dbReference type="InterPro" id="IPR000644">
    <property type="entry name" value="CBS_dom"/>
</dbReference>
<dbReference type="InterPro" id="IPR003594">
    <property type="entry name" value="HATPase_dom"/>
</dbReference>
<dbReference type="SMART" id="SM00387">
    <property type="entry name" value="HATPase_c"/>
    <property type="match status" value="1"/>
</dbReference>